<dbReference type="Proteomes" id="UP000009282">
    <property type="component" value="Chromosome"/>
</dbReference>
<keyword evidence="1" id="KW-1133">Transmembrane helix</keyword>
<dbReference type="AlphaFoldDB" id="G4QF56"/>
<protein>
    <submittedName>
        <fullName evidence="2">Uncharacterized protein</fullName>
    </submittedName>
</protein>
<dbReference type="KEGG" id="gni:GNIT_0246"/>
<reference evidence="2 3" key="1">
    <citation type="journal article" date="2011" name="J. Bacteriol.">
        <title>Complete genome sequence of seawater bacterium Glaciecola nitratireducens FR1064T.</title>
        <authorList>
            <person name="Bian F."/>
            <person name="Qin Q.L."/>
            <person name="Xie B.B."/>
            <person name="Shu Y.L."/>
            <person name="Zhang X.Y."/>
            <person name="Yu Y."/>
            <person name="Chen B."/>
            <person name="Chen X.L."/>
            <person name="Zhou B.C."/>
            <person name="Zhang Y.Z."/>
        </authorList>
    </citation>
    <scope>NUCLEOTIDE SEQUENCE [LARGE SCALE GENOMIC DNA]</scope>
    <source>
        <strain evidence="3">JCM 12485 / KCTC 12276 / FR1064</strain>
    </source>
</reference>
<keyword evidence="1" id="KW-0472">Membrane</keyword>
<dbReference type="eggNOG" id="ENOG5032RJD">
    <property type="taxonomic scope" value="Bacteria"/>
</dbReference>
<feature type="transmembrane region" description="Helical" evidence="1">
    <location>
        <begin position="7"/>
        <end position="32"/>
    </location>
</feature>
<dbReference type="OrthoDB" id="1143964at2"/>
<keyword evidence="1" id="KW-0812">Transmembrane</keyword>
<feature type="transmembrane region" description="Helical" evidence="1">
    <location>
        <begin position="108"/>
        <end position="130"/>
    </location>
</feature>
<evidence type="ECO:0000313" key="3">
    <source>
        <dbReference type="Proteomes" id="UP000009282"/>
    </source>
</evidence>
<name>G4QF56_GLANF</name>
<organism evidence="2 3">
    <name type="scientific">Glaciecola nitratireducens (strain JCM 12485 / KCTC 12276 / FR1064)</name>
    <dbReference type="NCBI Taxonomy" id="1085623"/>
    <lineage>
        <taxon>Bacteria</taxon>
        <taxon>Pseudomonadati</taxon>
        <taxon>Pseudomonadota</taxon>
        <taxon>Gammaproteobacteria</taxon>
        <taxon>Alteromonadales</taxon>
        <taxon>Alteromonadaceae</taxon>
        <taxon>Brumicola</taxon>
    </lineage>
</organism>
<evidence type="ECO:0000313" key="2">
    <source>
        <dbReference type="EMBL" id="AEP28400.1"/>
    </source>
</evidence>
<feature type="transmembrane region" description="Helical" evidence="1">
    <location>
        <begin position="82"/>
        <end position="102"/>
    </location>
</feature>
<feature type="transmembrane region" description="Helical" evidence="1">
    <location>
        <begin position="52"/>
        <end position="75"/>
    </location>
</feature>
<sequence length="140" mass="14846">MNKAPVWFNIVAVVALLWNLLGAVAVIMNFMLTPEAIAALPAEQQQMYTDTPIWSSYASLLAVFTGALGCVALLIKKAFASPLFMLSIVGLVVQNIGIFVVVDAIAVLGSSVLIMQGGVFVIAIGLLLLAKMGIKRGWIV</sequence>
<dbReference type="STRING" id="1085623.GNIT_0246"/>
<evidence type="ECO:0000256" key="1">
    <source>
        <dbReference type="SAM" id="Phobius"/>
    </source>
</evidence>
<proteinExistence type="predicted"/>
<dbReference type="HOGENOM" id="CLU_127076_0_0_6"/>
<keyword evidence="3" id="KW-1185">Reference proteome</keyword>
<dbReference type="EMBL" id="CP003060">
    <property type="protein sequence ID" value="AEP28400.1"/>
    <property type="molecule type" value="Genomic_DNA"/>
</dbReference>
<gene>
    <name evidence="2" type="ordered locus">GNIT_0246</name>
</gene>
<accession>G4QF56</accession>
<dbReference type="RefSeq" id="WP_014107279.1">
    <property type="nucleotide sequence ID" value="NC_016041.1"/>
</dbReference>